<name>A0A1I0TBV1_9NOCA</name>
<dbReference type="PROSITE" id="PS51186">
    <property type="entry name" value="GNAT"/>
    <property type="match status" value="1"/>
</dbReference>
<dbReference type="GO" id="GO:0016747">
    <property type="term" value="F:acyltransferase activity, transferring groups other than amino-acyl groups"/>
    <property type="evidence" value="ECO:0007669"/>
    <property type="project" value="InterPro"/>
</dbReference>
<keyword evidence="4" id="KW-0689">Ribosomal protein</keyword>
<dbReference type="SUPFAM" id="SSF55729">
    <property type="entry name" value="Acyl-CoA N-acyltransferases (Nat)"/>
    <property type="match status" value="1"/>
</dbReference>
<evidence type="ECO:0000256" key="1">
    <source>
        <dbReference type="ARBA" id="ARBA00022679"/>
    </source>
</evidence>
<gene>
    <name evidence="4" type="ORF">SAMN05444374_105162</name>
</gene>
<feature type="domain" description="N-acetyltransferase" evidence="3">
    <location>
        <begin position="5"/>
        <end position="178"/>
    </location>
</feature>
<reference evidence="4 5" key="1">
    <citation type="submission" date="2016-10" db="EMBL/GenBank/DDBJ databases">
        <authorList>
            <person name="de Groot N.N."/>
        </authorList>
    </citation>
    <scope>NUCLEOTIDE SEQUENCE [LARGE SCALE GENOMIC DNA]</scope>
    <source>
        <strain evidence="4 5">DSM 44908</strain>
    </source>
</reference>
<accession>A0A1I0TBV1</accession>
<dbReference type="PANTHER" id="PTHR43877">
    <property type="entry name" value="AMINOALKYLPHOSPHONATE N-ACETYLTRANSFERASE-RELATED-RELATED"/>
    <property type="match status" value="1"/>
</dbReference>
<evidence type="ECO:0000259" key="3">
    <source>
        <dbReference type="PROSITE" id="PS51186"/>
    </source>
</evidence>
<dbReference type="InterPro" id="IPR000182">
    <property type="entry name" value="GNAT_dom"/>
</dbReference>
<dbReference type="Gene3D" id="3.40.630.30">
    <property type="match status" value="1"/>
</dbReference>
<evidence type="ECO:0000313" key="5">
    <source>
        <dbReference type="Proteomes" id="UP000182054"/>
    </source>
</evidence>
<evidence type="ECO:0000313" key="4">
    <source>
        <dbReference type="EMBL" id="SFA49268.1"/>
    </source>
</evidence>
<dbReference type="InterPro" id="IPR016181">
    <property type="entry name" value="Acyl_CoA_acyltransferase"/>
</dbReference>
<dbReference type="Pfam" id="PF00583">
    <property type="entry name" value="Acetyltransf_1"/>
    <property type="match status" value="1"/>
</dbReference>
<dbReference type="RefSeq" id="WP_068362172.1">
    <property type="nucleotide sequence ID" value="NZ_CP135915.1"/>
</dbReference>
<keyword evidence="4" id="KW-0687">Ribonucleoprotein</keyword>
<dbReference type="PANTHER" id="PTHR43877:SF2">
    <property type="entry name" value="AMINOALKYLPHOSPHONATE N-ACETYLTRANSFERASE-RELATED"/>
    <property type="match status" value="1"/>
</dbReference>
<keyword evidence="1" id="KW-0808">Transferase</keyword>
<dbReference type="GeneID" id="85485613"/>
<sequence length="178" mass="19144">MTGATTVRPADPSEIPQLAALAARTFPLACPPGTEEADIRHFVSTALSENAFRGYLADDGRRVLVAERDGTLVGYTMLGLRPSEDPDVRAAVRDTPAVEVNKMYADPAAHGSGAAGALMQAAVNLARELGRASLWLGVNHVNARAQAFYRKCGFVPVGHRRFALGDVLHEDFVYERVL</sequence>
<dbReference type="Proteomes" id="UP000182054">
    <property type="component" value="Unassembled WGS sequence"/>
</dbReference>
<dbReference type="InterPro" id="IPR050832">
    <property type="entry name" value="Bact_Acetyltransf"/>
</dbReference>
<dbReference type="GO" id="GO:0005840">
    <property type="term" value="C:ribosome"/>
    <property type="evidence" value="ECO:0007669"/>
    <property type="project" value="UniProtKB-KW"/>
</dbReference>
<dbReference type="OrthoDB" id="143110at2"/>
<dbReference type="AlphaFoldDB" id="A0A1I0TBV1"/>
<proteinExistence type="predicted"/>
<keyword evidence="2" id="KW-0012">Acyltransferase</keyword>
<evidence type="ECO:0000256" key="2">
    <source>
        <dbReference type="ARBA" id="ARBA00023315"/>
    </source>
</evidence>
<dbReference type="EMBL" id="FOJN01000005">
    <property type="protein sequence ID" value="SFA49268.1"/>
    <property type="molecule type" value="Genomic_DNA"/>
</dbReference>
<protein>
    <submittedName>
        <fullName evidence="4">Ribosomal protein S18 acetylase RimI</fullName>
    </submittedName>
</protein>
<organism evidence="4 5">
    <name type="scientific">Rhodococcoides kroppenstedtii</name>
    <dbReference type="NCBI Taxonomy" id="293050"/>
    <lineage>
        <taxon>Bacteria</taxon>
        <taxon>Bacillati</taxon>
        <taxon>Actinomycetota</taxon>
        <taxon>Actinomycetes</taxon>
        <taxon>Mycobacteriales</taxon>
        <taxon>Nocardiaceae</taxon>
        <taxon>Rhodococcoides</taxon>
    </lineage>
</organism>